<accession>A0ABN1RSV8</accession>
<dbReference type="Proteomes" id="UP001500665">
    <property type="component" value="Unassembled WGS sequence"/>
</dbReference>
<reference evidence="1 2" key="1">
    <citation type="journal article" date="2019" name="Int. J. Syst. Evol. Microbiol.">
        <title>The Global Catalogue of Microorganisms (GCM) 10K type strain sequencing project: providing services to taxonomists for standard genome sequencing and annotation.</title>
        <authorList>
            <consortium name="The Broad Institute Genomics Platform"/>
            <consortium name="The Broad Institute Genome Sequencing Center for Infectious Disease"/>
            <person name="Wu L."/>
            <person name="Ma J."/>
        </authorList>
    </citation>
    <scope>NUCLEOTIDE SEQUENCE [LARGE SCALE GENOMIC DNA]</scope>
    <source>
        <strain evidence="1 2">JCM 10696</strain>
    </source>
</reference>
<proteinExistence type="predicted"/>
<name>A0ABN1RSV8_9ACTN</name>
<organism evidence="1 2">
    <name type="scientific">Actinocorallia libanotica</name>
    <dbReference type="NCBI Taxonomy" id="46162"/>
    <lineage>
        <taxon>Bacteria</taxon>
        <taxon>Bacillati</taxon>
        <taxon>Actinomycetota</taxon>
        <taxon>Actinomycetes</taxon>
        <taxon>Streptosporangiales</taxon>
        <taxon>Thermomonosporaceae</taxon>
        <taxon>Actinocorallia</taxon>
    </lineage>
</organism>
<evidence type="ECO:0000313" key="2">
    <source>
        <dbReference type="Proteomes" id="UP001500665"/>
    </source>
</evidence>
<dbReference type="EMBL" id="BAAAHH010000029">
    <property type="protein sequence ID" value="GAA0963050.1"/>
    <property type="molecule type" value="Genomic_DNA"/>
</dbReference>
<protein>
    <submittedName>
        <fullName evidence="1">Uncharacterized protein</fullName>
    </submittedName>
</protein>
<sequence>MRAWQILDAGIATALAVQGPADEIEPVTCLTDQPIRTFIDQSTYSTLEATKGIYLKKTFF</sequence>
<evidence type="ECO:0000313" key="1">
    <source>
        <dbReference type="EMBL" id="GAA0963050.1"/>
    </source>
</evidence>
<gene>
    <name evidence="1" type="ORF">GCM10009550_58010</name>
</gene>
<comment type="caution">
    <text evidence="1">The sequence shown here is derived from an EMBL/GenBank/DDBJ whole genome shotgun (WGS) entry which is preliminary data.</text>
</comment>
<keyword evidence="2" id="KW-1185">Reference proteome</keyword>